<protein>
    <recommendedName>
        <fullName evidence="3">B box-type domain-containing protein</fullName>
    </recommendedName>
</protein>
<evidence type="ECO:0008006" key="3">
    <source>
        <dbReference type="Google" id="ProtNLM"/>
    </source>
</evidence>
<dbReference type="AlphaFoldDB" id="A0A210QT75"/>
<evidence type="ECO:0000313" key="1">
    <source>
        <dbReference type="EMBL" id="OWF51912.1"/>
    </source>
</evidence>
<dbReference type="Gene3D" id="2.120.10.30">
    <property type="entry name" value="TolB, C-terminal domain"/>
    <property type="match status" value="1"/>
</dbReference>
<dbReference type="InterPro" id="IPR011042">
    <property type="entry name" value="6-blade_b-propeller_TolB-like"/>
</dbReference>
<dbReference type="CDD" id="cd19756">
    <property type="entry name" value="Bbox2"/>
    <property type="match status" value="1"/>
</dbReference>
<dbReference type="OrthoDB" id="10438322at2759"/>
<organism evidence="1 2">
    <name type="scientific">Mizuhopecten yessoensis</name>
    <name type="common">Japanese scallop</name>
    <name type="synonym">Patinopecten yessoensis</name>
    <dbReference type="NCBI Taxonomy" id="6573"/>
    <lineage>
        <taxon>Eukaryota</taxon>
        <taxon>Metazoa</taxon>
        <taxon>Spiralia</taxon>
        <taxon>Lophotrochozoa</taxon>
        <taxon>Mollusca</taxon>
        <taxon>Bivalvia</taxon>
        <taxon>Autobranchia</taxon>
        <taxon>Pteriomorphia</taxon>
        <taxon>Pectinida</taxon>
        <taxon>Pectinoidea</taxon>
        <taxon>Pectinidae</taxon>
        <taxon>Mizuhopecten</taxon>
    </lineage>
</organism>
<comment type="caution">
    <text evidence="1">The sequence shown here is derived from an EMBL/GenBank/DDBJ whole genome shotgun (WGS) entry which is preliminary data.</text>
</comment>
<evidence type="ECO:0000313" key="2">
    <source>
        <dbReference type="Proteomes" id="UP000242188"/>
    </source>
</evidence>
<dbReference type="Proteomes" id="UP000242188">
    <property type="component" value="Unassembled WGS sequence"/>
</dbReference>
<proteinExistence type="predicted"/>
<sequence>MSAELPLVTSSEDTGDYFRCDLHAKRLEYLCDTHGYHVCADCAVFDHRDCIIVSTKTTSKHKKLSCNISPVLILAAHRIGDVNPKLGRLLQSRDAVSLTLDNYYQKLRDAIDAAESEQYSQLDFLFNIEETRLLAWKDECQQLMDKAKTRLESVRKGETTSIDKITKEIGLIKTHLEDNLRGNDTNVSFTFVGDTDFDKDVETFSLLPGKIVVKHEPLVTRAQPESNDEKEWTGINPQSPAILSESDSENFVDIPLDGATSNSINKGDAVNIKLQEETQDDVAERRSSSYDETAQENKILECVDPSSLSLSTRGRSMSVMNAGYSLTLKSSINARMPSDNSPSWLTGATFLVNNSIALADRKNKKIKLFSSALHCISEVVIPSYPFDIAQTGDFNLVVTVPRNKRALFFHSEDLKTCPMFIDTEQTCLGVSCSKEVIAIVCETSWTKSITIKLYDNSGSLTRKVSKIDDNRELAFTSDYISICPVSGNIAFRNGVNLFYTTSEGDLLWKSIIPNQLLSNSIRGISILNGGVLVVFDVSVFYVTSDGRQWKTVMSFSKQSSPSAVCVSRSKSSVLITHADPFRNRSENNVVDVFTLSQRFE</sequence>
<dbReference type="EMBL" id="NEDP02002015">
    <property type="protein sequence ID" value="OWF51912.1"/>
    <property type="molecule type" value="Genomic_DNA"/>
</dbReference>
<dbReference type="SUPFAM" id="SSF57845">
    <property type="entry name" value="B-box zinc-binding domain"/>
    <property type="match status" value="1"/>
</dbReference>
<reference evidence="1 2" key="1">
    <citation type="journal article" date="2017" name="Nat. Ecol. Evol.">
        <title>Scallop genome provides insights into evolution of bilaterian karyotype and development.</title>
        <authorList>
            <person name="Wang S."/>
            <person name="Zhang J."/>
            <person name="Jiao W."/>
            <person name="Li J."/>
            <person name="Xun X."/>
            <person name="Sun Y."/>
            <person name="Guo X."/>
            <person name="Huan P."/>
            <person name="Dong B."/>
            <person name="Zhang L."/>
            <person name="Hu X."/>
            <person name="Sun X."/>
            <person name="Wang J."/>
            <person name="Zhao C."/>
            <person name="Wang Y."/>
            <person name="Wang D."/>
            <person name="Huang X."/>
            <person name="Wang R."/>
            <person name="Lv J."/>
            <person name="Li Y."/>
            <person name="Zhang Z."/>
            <person name="Liu B."/>
            <person name="Lu W."/>
            <person name="Hui Y."/>
            <person name="Liang J."/>
            <person name="Zhou Z."/>
            <person name="Hou R."/>
            <person name="Li X."/>
            <person name="Liu Y."/>
            <person name="Li H."/>
            <person name="Ning X."/>
            <person name="Lin Y."/>
            <person name="Zhao L."/>
            <person name="Xing Q."/>
            <person name="Dou J."/>
            <person name="Li Y."/>
            <person name="Mao J."/>
            <person name="Guo H."/>
            <person name="Dou H."/>
            <person name="Li T."/>
            <person name="Mu C."/>
            <person name="Jiang W."/>
            <person name="Fu Q."/>
            <person name="Fu X."/>
            <person name="Miao Y."/>
            <person name="Liu J."/>
            <person name="Yu Q."/>
            <person name="Li R."/>
            <person name="Liao H."/>
            <person name="Li X."/>
            <person name="Kong Y."/>
            <person name="Jiang Z."/>
            <person name="Chourrout D."/>
            <person name="Li R."/>
            <person name="Bao Z."/>
        </authorList>
    </citation>
    <scope>NUCLEOTIDE SEQUENCE [LARGE SCALE GENOMIC DNA]</scope>
    <source>
        <strain evidence="1 2">PY_sf001</strain>
    </source>
</reference>
<keyword evidence="2" id="KW-1185">Reference proteome</keyword>
<gene>
    <name evidence="1" type="ORF">KP79_PYT18512</name>
</gene>
<name>A0A210QT75_MIZYE</name>
<accession>A0A210QT75</accession>